<protein>
    <submittedName>
        <fullName evidence="2">Uncharacterized protein</fullName>
    </submittedName>
</protein>
<evidence type="ECO:0000313" key="3">
    <source>
        <dbReference type="EMBL" id="QJA46251.1"/>
    </source>
</evidence>
<dbReference type="EMBL" id="MT142478">
    <property type="protein sequence ID" value="QJA82082.1"/>
    <property type="molecule type" value="Genomic_DNA"/>
</dbReference>
<reference evidence="2" key="1">
    <citation type="submission" date="2020-03" db="EMBL/GenBank/DDBJ databases">
        <title>The deep terrestrial virosphere.</title>
        <authorList>
            <person name="Holmfeldt K."/>
            <person name="Nilsson E."/>
            <person name="Simone D."/>
            <person name="Lopez-Fernandez M."/>
            <person name="Wu X."/>
            <person name="de Brujin I."/>
            <person name="Lundin D."/>
            <person name="Andersson A."/>
            <person name="Bertilsson S."/>
            <person name="Dopson M."/>
        </authorList>
    </citation>
    <scope>NUCLEOTIDE SEQUENCE</scope>
    <source>
        <strain evidence="5">MM415A00447</strain>
        <strain evidence="4">MM415B00439</strain>
        <strain evidence="3">TM448A00343</strain>
        <strain evidence="2">TM448B00310</strain>
    </source>
</reference>
<proteinExistence type="predicted"/>
<dbReference type="EMBL" id="MT144006">
    <property type="protein sequence ID" value="QJA46251.1"/>
    <property type="molecule type" value="Genomic_DNA"/>
</dbReference>
<dbReference type="AlphaFoldDB" id="A0A6H1Z812"/>
<organism evidence="2">
    <name type="scientific">viral metagenome</name>
    <dbReference type="NCBI Taxonomy" id="1070528"/>
    <lineage>
        <taxon>unclassified sequences</taxon>
        <taxon>metagenomes</taxon>
        <taxon>organismal metagenomes</taxon>
    </lineage>
</organism>
<name>A0A6H1Z812_9ZZZZ</name>
<sequence length="285" mass="31422">MGNEANSSANSIIAEALQKAGVPPRNIELTPEVAKVEPTSKTNQLPSLDGLPKGQVMGEEQEPEETAVSEPEPSKAESGKEPEPQQLSKAEIDGLINQASSKFQSIMDTKINRLQAQMQGTVNALNQFFQAQEDSSLAGLPENEQITRRLERLEKGGAKPRIEIQQPIEQQPAPFYQYLANFVDATGLRIDDNRIDWAKDTNDPQVGFNRFLGSIKKALVEDQTKAIQELKNNGDREIQKIRKKTGVDKVSVTGPSGQGLPDIDKLTPFQKLEYAFAQQEIANKT</sequence>
<dbReference type="EMBL" id="MT144609">
    <property type="protein sequence ID" value="QJA43599.1"/>
    <property type="molecule type" value="Genomic_DNA"/>
</dbReference>
<evidence type="ECO:0000313" key="5">
    <source>
        <dbReference type="EMBL" id="QJA82082.1"/>
    </source>
</evidence>
<evidence type="ECO:0000256" key="1">
    <source>
        <dbReference type="SAM" id="MobiDB-lite"/>
    </source>
</evidence>
<feature type="compositionally biased region" description="Basic and acidic residues" evidence="1">
    <location>
        <begin position="72"/>
        <end position="83"/>
    </location>
</feature>
<gene>
    <name evidence="5" type="ORF">MM415A00447_0028</name>
    <name evidence="4" type="ORF">MM415B00439_0003</name>
    <name evidence="3" type="ORF">TM448A00343_0003</name>
    <name evidence="2" type="ORF">TM448B00310_0036</name>
</gene>
<dbReference type="EMBL" id="MT141531">
    <property type="protein sequence ID" value="QJA65047.1"/>
    <property type="molecule type" value="Genomic_DNA"/>
</dbReference>
<accession>A0A6H1Z812</accession>
<evidence type="ECO:0000313" key="4">
    <source>
        <dbReference type="EMBL" id="QJA65047.1"/>
    </source>
</evidence>
<feature type="region of interest" description="Disordered" evidence="1">
    <location>
        <begin position="30"/>
        <end position="93"/>
    </location>
</feature>
<evidence type="ECO:0000313" key="2">
    <source>
        <dbReference type="EMBL" id="QJA43599.1"/>
    </source>
</evidence>